<evidence type="ECO:0000256" key="1">
    <source>
        <dbReference type="ARBA" id="ARBA00004418"/>
    </source>
</evidence>
<keyword evidence="5" id="KW-0574">Periplasm</keyword>
<dbReference type="Pfam" id="PF04349">
    <property type="entry name" value="MdoG"/>
    <property type="match status" value="1"/>
</dbReference>
<evidence type="ECO:0000256" key="2">
    <source>
        <dbReference type="ARBA" id="ARBA00005001"/>
    </source>
</evidence>
<evidence type="ECO:0000256" key="3">
    <source>
        <dbReference type="ARBA" id="ARBA00009284"/>
    </source>
</evidence>
<dbReference type="EMBL" id="FXTK01000002">
    <property type="protein sequence ID" value="SMO43844.1"/>
    <property type="molecule type" value="Genomic_DNA"/>
</dbReference>
<feature type="domain" description="Glucan biosynthesis periplasmic MdoG C-terminal" evidence="8">
    <location>
        <begin position="52"/>
        <end position="526"/>
    </location>
</feature>
<comment type="subcellular location">
    <subcellularLocation>
        <location evidence="1">Periplasm</location>
    </subcellularLocation>
</comment>
<dbReference type="SUPFAM" id="SSF81296">
    <property type="entry name" value="E set domains"/>
    <property type="match status" value="1"/>
</dbReference>
<dbReference type="SUPFAM" id="SSF74650">
    <property type="entry name" value="Galactose mutarotase-like"/>
    <property type="match status" value="1"/>
</dbReference>
<evidence type="ECO:0000259" key="8">
    <source>
        <dbReference type="Pfam" id="PF04349"/>
    </source>
</evidence>
<keyword evidence="10" id="KW-1185">Reference proteome</keyword>
<name>A0A521B9R5_9RHOB</name>
<dbReference type="AlphaFoldDB" id="A0A521B9R5"/>
<dbReference type="InterPro" id="IPR013783">
    <property type="entry name" value="Ig-like_fold"/>
</dbReference>
<dbReference type="PIRSF" id="PIRSF006281">
    <property type="entry name" value="MdoG"/>
    <property type="match status" value="1"/>
</dbReference>
<dbReference type="RefSeq" id="WP_246098638.1">
    <property type="nucleotide sequence ID" value="NZ_FXTK01000002.1"/>
</dbReference>
<proteinExistence type="inferred from homology"/>
<dbReference type="GO" id="GO:0051274">
    <property type="term" value="P:beta-glucan biosynthetic process"/>
    <property type="evidence" value="ECO:0007669"/>
    <property type="project" value="TreeGrafter"/>
</dbReference>
<evidence type="ECO:0000256" key="5">
    <source>
        <dbReference type="ARBA" id="ARBA00022764"/>
    </source>
</evidence>
<comment type="pathway">
    <text evidence="2">Glycan metabolism; osmoregulated periplasmic glucan (OPG) biosynthesis.</text>
</comment>
<dbReference type="GO" id="GO:0030246">
    <property type="term" value="F:carbohydrate binding"/>
    <property type="evidence" value="ECO:0007669"/>
    <property type="project" value="InterPro"/>
</dbReference>
<dbReference type="Gene3D" id="2.60.40.10">
    <property type="entry name" value="Immunoglobulins"/>
    <property type="match status" value="1"/>
</dbReference>
<accession>A0A521B9R5</accession>
<evidence type="ECO:0000256" key="7">
    <source>
        <dbReference type="SAM" id="SignalP"/>
    </source>
</evidence>
<dbReference type="GO" id="GO:0030288">
    <property type="term" value="C:outer membrane-bounded periplasmic space"/>
    <property type="evidence" value="ECO:0007669"/>
    <property type="project" value="TreeGrafter"/>
</dbReference>
<dbReference type="Proteomes" id="UP000319014">
    <property type="component" value="Unassembled WGS sequence"/>
</dbReference>
<dbReference type="InterPro" id="IPR014756">
    <property type="entry name" value="Ig_E-set"/>
</dbReference>
<dbReference type="InterPro" id="IPR007444">
    <property type="entry name" value="Glucan_biosyn_MdoG_C"/>
</dbReference>
<evidence type="ECO:0000256" key="4">
    <source>
        <dbReference type="ARBA" id="ARBA00022729"/>
    </source>
</evidence>
<evidence type="ECO:0000256" key="6">
    <source>
        <dbReference type="SAM" id="MobiDB-lite"/>
    </source>
</evidence>
<feature type="chain" id="PRO_5022038176" evidence="7">
    <location>
        <begin position="30"/>
        <end position="555"/>
    </location>
</feature>
<protein>
    <submittedName>
        <fullName evidence="9">Glucans biosynthesis protein</fullName>
    </submittedName>
</protein>
<dbReference type="PANTHER" id="PTHR30504">
    <property type="entry name" value="GLUCANS BIOSYNTHESIS PROTEIN"/>
    <property type="match status" value="1"/>
</dbReference>
<reference evidence="9 10" key="1">
    <citation type="submission" date="2017-05" db="EMBL/GenBank/DDBJ databases">
        <authorList>
            <person name="Varghese N."/>
            <person name="Submissions S."/>
        </authorList>
    </citation>
    <scope>NUCLEOTIDE SEQUENCE [LARGE SCALE GENOMIC DNA]</scope>
    <source>
        <strain evidence="9 10">DSM 100094</strain>
    </source>
</reference>
<organism evidence="9 10">
    <name type="scientific">Paracoccus laeviglucosivorans</name>
    <dbReference type="NCBI Taxonomy" id="1197861"/>
    <lineage>
        <taxon>Bacteria</taxon>
        <taxon>Pseudomonadati</taxon>
        <taxon>Pseudomonadota</taxon>
        <taxon>Alphaproteobacteria</taxon>
        <taxon>Rhodobacterales</taxon>
        <taxon>Paracoccaceae</taxon>
        <taxon>Paracoccus</taxon>
    </lineage>
</organism>
<dbReference type="FunFam" id="2.70.98.10:FF:000001">
    <property type="entry name" value="Glucans biosynthesis protein G"/>
    <property type="match status" value="1"/>
</dbReference>
<comment type="similarity">
    <text evidence="3">Belongs to the OpgD/OpgG family.</text>
</comment>
<dbReference type="Gene3D" id="2.70.98.10">
    <property type="match status" value="1"/>
</dbReference>
<dbReference type="UniPathway" id="UPA00637"/>
<gene>
    <name evidence="9" type="ORF">SAMN06265221_102171</name>
</gene>
<dbReference type="InterPro" id="IPR014438">
    <property type="entry name" value="Glucan_biosyn_MdoG/MdoD"/>
</dbReference>
<sequence>MRFRRPAALCAAALALTLGQPLLPASFFAAMAQDAAAQADAFQPAFGQSQEFTFDTLAASARELAAKPFVAPVVEQPEVLEKIDYDAHWKIMFRPETTVKVGDVPLQFFHLGTYFRNPVKISVVENGKAREITYDPRFFDMPDDSPAKQLTKGTGFAGFRLMDEDLKTDWISFLGASYFRTSGPQGQYGMSARGLALNSGMSEPEEFPLFKEFYIEKPKDGSADVTIYALMDSPSVSGAYRMDITKGTPGQGQKMAISSKLFFRNSVERLGVGPLTSMYWYSETNRVLAFDWRPEVHDADGLMMVMGNGEQIWRPLMNPPRVVTSSFGTENPQGFGLIQRDRRFENYEDDGVFYDKRASVWIAPKDGWGKGQVQLVEIPTDDEIYDNIVAFWNPEQKPQAGQEMDFNYDLTWMNDAPVPQPLAKTVATRIGAGGVPGQPRPFGHLKVAIDFDGGEIGKLGQQDGVTPMVTVPEGVEIVQSYALPVVGTSRWRLIFDIAAEGVETADIRAYLSGKDGAPLTETWLGQVHPTQFDRIRPGYDPDKPATEQEAATTTP</sequence>
<dbReference type="InterPro" id="IPR014718">
    <property type="entry name" value="GH-type_carb-bd"/>
</dbReference>
<feature type="signal peptide" evidence="7">
    <location>
        <begin position="1"/>
        <end position="29"/>
    </location>
</feature>
<evidence type="ECO:0000313" key="10">
    <source>
        <dbReference type="Proteomes" id="UP000319014"/>
    </source>
</evidence>
<evidence type="ECO:0000313" key="9">
    <source>
        <dbReference type="EMBL" id="SMO43844.1"/>
    </source>
</evidence>
<dbReference type="GO" id="GO:0003824">
    <property type="term" value="F:catalytic activity"/>
    <property type="evidence" value="ECO:0007669"/>
    <property type="project" value="InterPro"/>
</dbReference>
<feature type="compositionally biased region" description="Basic and acidic residues" evidence="6">
    <location>
        <begin position="534"/>
        <end position="546"/>
    </location>
</feature>
<dbReference type="PANTHER" id="PTHR30504:SF3">
    <property type="entry name" value="GLUCANS BIOSYNTHESIS PROTEIN D"/>
    <property type="match status" value="1"/>
</dbReference>
<keyword evidence="4 7" id="KW-0732">Signal</keyword>
<feature type="region of interest" description="Disordered" evidence="6">
    <location>
        <begin position="534"/>
        <end position="555"/>
    </location>
</feature>
<dbReference type="InterPro" id="IPR011013">
    <property type="entry name" value="Gal_mutarotase_sf_dom"/>
</dbReference>